<keyword evidence="3" id="KW-1185">Reference proteome</keyword>
<dbReference type="RefSeq" id="WP_114899297.1">
    <property type="nucleotide sequence ID" value="NZ_CP031222.1"/>
</dbReference>
<dbReference type="OrthoDB" id="9802771at2"/>
<evidence type="ECO:0000313" key="2">
    <source>
        <dbReference type="EMBL" id="AXI03187.1"/>
    </source>
</evidence>
<dbReference type="NCBIfam" id="TIGR01244">
    <property type="entry name" value="TIGR01244 family sulfur transferase"/>
    <property type="match status" value="1"/>
</dbReference>
<organism evidence="2 3">
    <name type="scientific">Aquirhabdus parva</name>
    <dbReference type="NCBI Taxonomy" id="2283318"/>
    <lineage>
        <taxon>Bacteria</taxon>
        <taxon>Pseudomonadati</taxon>
        <taxon>Pseudomonadota</taxon>
        <taxon>Gammaproteobacteria</taxon>
        <taxon>Moraxellales</taxon>
        <taxon>Moraxellaceae</taxon>
        <taxon>Aquirhabdus</taxon>
    </lineage>
</organism>
<dbReference type="Proteomes" id="UP000253940">
    <property type="component" value="Chromosome"/>
</dbReference>
<proteinExistence type="predicted"/>
<sequence>MTDSVQFAGQLYPEQMAEAAEKGFKSIINNRPDLEGGPVQPTSAEIQVAAEAAGLVYVAQPVISGQITEQDVRTFAEHLNQLPKPVLVFCRSGARSNNLYQLAKQMDFLDD</sequence>
<dbReference type="EMBL" id="CP031222">
    <property type="protein sequence ID" value="AXI03187.1"/>
    <property type="molecule type" value="Genomic_DNA"/>
</dbReference>
<dbReference type="GO" id="GO:0016787">
    <property type="term" value="F:hydrolase activity"/>
    <property type="evidence" value="ECO:0007669"/>
    <property type="project" value="InterPro"/>
</dbReference>
<dbReference type="AlphaFoldDB" id="A0A345P7C8"/>
<feature type="domain" description="Beta-lactamase hydrolase-like protein phosphatase-like" evidence="1">
    <location>
        <begin position="1"/>
        <end position="104"/>
    </location>
</feature>
<evidence type="ECO:0000259" key="1">
    <source>
        <dbReference type="Pfam" id="PF04273"/>
    </source>
</evidence>
<name>A0A345P7C8_9GAMM</name>
<dbReference type="InterPro" id="IPR029021">
    <property type="entry name" value="Prot-tyrosine_phosphatase-like"/>
</dbReference>
<protein>
    <submittedName>
        <fullName evidence="2">TIGR01244 family phosphatase</fullName>
    </submittedName>
</protein>
<dbReference type="Pfam" id="PF04273">
    <property type="entry name" value="BLH_phosphatase"/>
    <property type="match status" value="1"/>
</dbReference>
<dbReference type="KEGG" id="mbah:HYN46_10270"/>
<evidence type="ECO:0000313" key="3">
    <source>
        <dbReference type="Proteomes" id="UP000253940"/>
    </source>
</evidence>
<dbReference type="Gene3D" id="3.90.190.10">
    <property type="entry name" value="Protein tyrosine phosphatase superfamily"/>
    <property type="match status" value="1"/>
</dbReference>
<dbReference type="SUPFAM" id="SSF52799">
    <property type="entry name" value="(Phosphotyrosine protein) phosphatases II"/>
    <property type="match status" value="1"/>
</dbReference>
<dbReference type="InterPro" id="IPR005939">
    <property type="entry name" value="BLH_phosphatase-like"/>
</dbReference>
<reference evidence="2 3" key="1">
    <citation type="submission" date="2018-07" db="EMBL/GenBank/DDBJ databases">
        <title>Genome sequencing of Moraxellaceae gen. HYN0046.</title>
        <authorList>
            <person name="Kim M."/>
            <person name="Yi H."/>
        </authorList>
    </citation>
    <scope>NUCLEOTIDE SEQUENCE [LARGE SCALE GENOMIC DNA]</scope>
    <source>
        <strain evidence="2 3">HYN0046</strain>
    </source>
</reference>
<gene>
    <name evidence="2" type="ORF">HYN46_10270</name>
</gene>
<accession>A0A345P7C8</accession>